<feature type="region of interest" description="Disordered" evidence="1">
    <location>
        <begin position="50"/>
        <end position="71"/>
    </location>
</feature>
<keyword evidence="4" id="KW-1185">Reference proteome</keyword>
<dbReference type="InterPro" id="IPR056125">
    <property type="entry name" value="DUF7708"/>
</dbReference>
<reference evidence="3 4" key="1">
    <citation type="submission" date="2017-05" db="EMBL/GenBank/DDBJ databases">
        <title>Draft genome sequence of Elsinoe australis.</title>
        <authorList>
            <person name="Cheng Q."/>
        </authorList>
    </citation>
    <scope>NUCLEOTIDE SEQUENCE [LARGE SCALE GENOMIC DNA]</scope>
    <source>
        <strain evidence="3 4">NL1</strain>
    </source>
</reference>
<gene>
    <name evidence="3" type="ORF">B9Z65_1861</name>
</gene>
<dbReference type="EMBL" id="NHZQ01000419">
    <property type="protein sequence ID" value="PSK36678.1"/>
    <property type="molecule type" value="Genomic_DNA"/>
</dbReference>
<organism evidence="3 4">
    <name type="scientific">Elsinoe australis</name>
    <dbReference type="NCBI Taxonomy" id="40998"/>
    <lineage>
        <taxon>Eukaryota</taxon>
        <taxon>Fungi</taxon>
        <taxon>Dikarya</taxon>
        <taxon>Ascomycota</taxon>
        <taxon>Pezizomycotina</taxon>
        <taxon>Dothideomycetes</taxon>
        <taxon>Dothideomycetidae</taxon>
        <taxon>Myriangiales</taxon>
        <taxon>Elsinoaceae</taxon>
        <taxon>Elsinoe</taxon>
    </lineage>
</organism>
<proteinExistence type="predicted"/>
<dbReference type="AlphaFoldDB" id="A0A2P7YL27"/>
<sequence length="608" mass="69075">MSEDFEPRALVRSYTIEIAKKVSVSGPVATTLQQVVAEEVQSEPHVLNVRKGEKASSGSHGTAEIEQTTKDDMRQAARELDKTWRQFQNSLESKDAISNIPTPSFATLRNVLTDLETSWTKKSRSPLKERLIRHYRRCCKSIDGHKYMLDILPTGSEYFSVFTGVIITIVHATANYEKVGQVLIKALADIGEKVALLIGELYVKIFEFLKEAMAWFSQKTLKRVLKSLNDNVVGGFEENLDAISDVVEKMEDTARTDDYERLHRIEATMETTKEEHDQHFAQIIRRQEKTSLYEESTSTMQHRLVVNVDQLLLNAAKSQRMLEQFMRVSPQPVVQHVGSRLLAIAPDQHSDAQDDLVYAGEADVSPAFLSLDTVLDNSKSLEDFFDRAHIRFNLDTLNMRLPANATSRLREWILSEKSNILSFAGSDPYSATNEIGSLSLVAASMIEMADTTKVPVVSWFVRVKRSDYLRDRRNKYQEELRSMVYGFIRQLIEWFPPQIGTNIDLTKERFAELDGTIESLPRSLQVLQDCFSLAPKLLYCVIDGLHWLDDPACKDTLDMFVSILRSLTLNNDQPKTMMKVLFTSAGPSRCLLRSKIPRGKQLILDDLP</sequence>
<dbReference type="Proteomes" id="UP000243723">
    <property type="component" value="Unassembled WGS sequence"/>
</dbReference>
<accession>A0A2P7YL27</accession>
<evidence type="ECO:0000259" key="2">
    <source>
        <dbReference type="Pfam" id="PF24809"/>
    </source>
</evidence>
<comment type="caution">
    <text evidence="3">The sequence shown here is derived from an EMBL/GenBank/DDBJ whole genome shotgun (WGS) entry which is preliminary data.</text>
</comment>
<evidence type="ECO:0000256" key="1">
    <source>
        <dbReference type="SAM" id="MobiDB-lite"/>
    </source>
</evidence>
<evidence type="ECO:0000313" key="4">
    <source>
        <dbReference type="Proteomes" id="UP000243723"/>
    </source>
</evidence>
<feature type="domain" description="DUF7708" evidence="2">
    <location>
        <begin position="196"/>
        <end position="257"/>
    </location>
</feature>
<dbReference type="OrthoDB" id="4840035at2759"/>
<evidence type="ECO:0000313" key="3">
    <source>
        <dbReference type="EMBL" id="PSK36678.1"/>
    </source>
</evidence>
<protein>
    <recommendedName>
        <fullName evidence="2">DUF7708 domain-containing protein</fullName>
    </recommendedName>
</protein>
<name>A0A2P7YL27_9PEZI</name>
<dbReference type="STRING" id="40998.A0A2P7YL27"/>
<dbReference type="PANTHER" id="PTHR40619:SF3">
    <property type="entry name" value="FUNGAL STAND N-TERMINAL GOODBYE DOMAIN-CONTAINING PROTEIN"/>
    <property type="match status" value="1"/>
</dbReference>
<dbReference type="PANTHER" id="PTHR40619">
    <property type="entry name" value="FUNGAL STAND N-TERMINAL GOODBYE DOMAIN-CONTAINING PROTEIN"/>
    <property type="match status" value="1"/>
</dbReference>
<dbReference type="Pfam" id="PF24809">
    <property type="entry name" value="DUF7708"/>
    <property type="match status" value="1"/>
</dbReference>